<proteinExistence type="predicted"/>
<protein>
    <submittedName>
        <fullName evidence="1">Uncharacterized protein</fullName>
    </submittedName>
</protein>
<keyword evidence="2" id="KW-1185">Reference proteome</keyword>
<organism evidence="1 2">
    <name type="scientific">Plakobranchus ocellatus</name>
    <dbReference type="NCBI Taxonomy" id="259542"/>
    <lineage>
        <taxon>Eukaryota</taxon>
        <taxon>Metazoa</taxon>
        <taxon>Spiralia</taxon>
        <taxon>Lophotrochozoa</taxon>
        <taxon>Mollusca</taxon>
        <taxon>Gastropoda</taxon>
        <taxon>Heterobranchia</taxon>
        <taxon>Euthyneura</taxon>
        <taxon>Panpulmonata</taxon>
        <taxon>Sacoglossa</taxon>
        <taxon>Placobranchoidea</taxon>
        <taxon>Plakobranchidae</taxon>
        <taxon>Plakobranchus</taxon>
    </lineage>
</organism>
<gene>
    <name evidence="1" type="ORF">PoB_001897100</name>
</gene>
<dbReference type="Proteomes" id="UP000735302">
    <property type="component" value="Unassembled WGS sequence"/>
</dbReference>
<comment type="caution">
    <text evidence="1">The sequence shown here is derived from an EMBL/GenBank/DDBJ whole genome shotgun (WGS) entry which is preliminary data.</text>
</comment>
<reference evidence="1 2" key="1">
    <citation type="journal article" date="2021" name="Elife">
        <title>Chloroplast acquisition without the gene transfer in kleptoplastic sea slugs, Plakobranchus ocellatus.</title>
        <authorList>
            <person name="Maeda T."/>
            <person name="Takahashi S."/>
            <person name="Yoshida T."/>
            <person name="Shimamura S."/>
            <person name="Takaki Y."/>
            <person name="Nagai Y."/>
            <person name="Toyoda A."/>
            <person name="Suzuki Y."/>
            <person name="Arimoto A."/>
            <person name="Ishii H."/>
            <person name="Satoh N."/>
            <person name="Nishiyama T."/>
            <person name="Hasebe M."/>
            <person name="Maruyama T."/>
            <person name="Minagawa J."/>
            <person name="Obokata J."/>
            <person name="Shigenobu S."/>
        </authorList>
    </citation>
    <scope>NUCLEOTIDE SEQUENCE [LARGE SCALE GENOMIC DNA]</scope>
</reference>
<evidence type="ECO:0000313" key="1">
    <source>
        <dbReference type="EMBL" id="GFN92465.1"/>
    </source>
</evidence>
<accession>A0AAV3YZG3</accession>
<dbReference type="EMBL" id="BLXT01002248">
    <property type="protein sequence ID" value="GFN92465.1"/>
    <property type="molecule type" value="Genomic_DNA"/>
</dbReference>
<name>A0AAV3YZG3_9GAST</name>
<evidence type="ECO:0000313" key="2">
    <source>
        <dbReference type="Proteomes" id="UP000735302"/>
    </source>
</evidence>
<sequence length="103" mass="12234">MIIMRRLNNAKDELKAHLRKTYSDPDRERPHDDIEDLIWQTAPEFKFNKPSTLDEILKHTSTPFGKKIGMLRWQTISTKYSPTWEKTSAKEVKEQVENGREYV</sequence>
<dbReference type="AlphaFoldDB" id="A0AAV3YZG3"/>